<dbReference type="SUPFAM" id="SSF82679">
    <property type="entry name" value="N-utilization substance G protein NusG, N-terminal domain"/>
    <property type="match status" value="1"/>
</dbReference>
<gene>
    <name evidence="3" type="ORF">SAMN05444143_101779</name>
</gene>
<dbReference type="eggNOG" id="COG0250">
    <property type="taxonomic scope" value="Bacteria"/>
</dbReference>
<evidence type="ECO:0000313" key="3">
    <source>
        <dbReference type="EMBL" id="SFM62418.1"/>
    </source>
</evidence>
<dbReference type="RefSeq" id="WP_024981548.1">
    <property type="nucleotide sequence ID" value="NZ_CBCRUM010000004.1"/>
</dbReference>
<dbReference type="InterPro" id="IPR036735">
    <property type="entry name" value="NGN_dom_sf"/>
</dbReference>
<dbReference type="NCBIfam" id="NF033644">
    <property type="entry name" value="antiterm_UpxY"/>
    <property type="match status" value="1"/>
</dbReference>
<sequence>MNWYVLYTKPKWEKKVADKLNAIGIEAYCPTVTKVQQWSDRKKKVEVPLFSSYVFVQLEEKDRNAVFAVVGVIRYLFWLGKPAIVRDLEMQSLQHWLSGPDDFDVEVTAWQPGDRIVLEQGMFKDQVAIVQEVKQSSYVLVLEALGCVLRVERKGFKGLNV</sequence>
<protein>
    <submittedName>
        <fullName evidence="3">Transcription antitermination factor NusG</fullName>
    </submittedName>
</protein>
<dbReference type="EMBL" id="FOUT01000001">
    <property type="protein sequence ID" value="SFM62418.1"/>
    <property type="molecule type" value="Genomic_DNA"/>
</dbReference>
<dbReference type="AlphaFoldDB" id="A0A1I4SD54"/>
<evidence type="ECO:0000256" key="1">
    <source>
        <dbReference type="ARBA" id="ARBA00023163"/>
    </source>
</evidence>
<dbReference type="SMART" id="SM00738">
    <property type="entry name" value="NGN"/>
    <property type="match status" value="1"/>
</dbReference>
<evidence type="ECO:0000259" key="2">
    <source>
        <dbReference type="SMART" id="SM00738"/>
    </source>
</evidence>
<keyword evidence="1" id="KW-0804">Transcription</keyword>
<feature type="domain" description="NusG-like N-terminal" evidence="2">
    <location>
        <begin position="1"/>
        <end position="97"/>
    </location>
</feature>
<dbReference type="Proteomes" id="UP000182961">
    <property type="component" value="Unassembled WGS sequence"/>
</dbReference>
<evidence type="ECO:0000313" key="4">
    <source>
        <dbReference type="Proteomes" id="UP000182961"/>
    </source>
</evidence>
<dbReference type="CDD" id="cd09895">
    <property type="entry name" value="NGN_SP_UpxY"/>
    <property type="match status" value="1"/>
</dbReference>
<accession>A0A1I4SD54</accession>
<dbReference type="InterPro" id="IPR006645">
    <property type="entry name" value="NGN-like_dom"/>
</dbReference>
<dbReference type="STRING" id="29536.FLB_23710"/>
<dbReference type="GO" id="GO:0006354">
    <property type="term" value="P:DNA-templated transcription elongation"/>
    <property type="evidence" value="ECO:0007669"/>
    <property type="project" value="InterPro"/>
</dbReference>
<name>A0A1I4SD54_9FLAO</name>
<keyword evidence="4" id="KW-1185">Reference proteome</keyword>
<organism evidence="3 4">
    <name type="scientific">Flavobacterium succinicans</name>
    <dbReference type="NCBI Taxonomy" id="29536"/>
    <lineage>
        <taxon>Bacteria</taxon>
        <taxon>Pseudomonadati</taxon>
        <taxon>Bacteroidota</taxon>
        <taxon>Flavobacteriia</taxon>
        <taxon>Flavobacteriales</taxon>
        <taxon>Flavobacteriaceae</taxon>
        <taxon>Flavobacterium</taxon>
    </lineage>
</organism>
<proteinExistence type="predicted"/>
<reference evidence="4" key="1">
    <citation type="submission" date="2016-10" db="EMBL/GenBank/DDBJ databases">
        <authorList>
            <person name="Varghese N."/>
            <person name="Submissions S."/>
        </authorList>
    </citation>
    <scope>NUCLEOTIDE SEQUENCE [LARGE SCALE GENOMIC DNA]</scope>
    <source>
        <strain evidence="4">DSM 4002</strain>
    </source>
</reference>
<dbReference type="Gene3D" id="3.30.70.940">
    <property type="entry name" value="NusG, N-terminal domain"/>
    <property type="match status" value="1"/>
</dbReference>
<dbReference type="Pfam" id="PF02357">
    <property type="entry name" value="NusG"/>
    <property type="match status" value="1"/>
</dbReference>